<dbReference type="Proteomes" id="UP000294829">
    <property type="component" value="Unassembled WGS sequence"/>
</dbReference>
<dbReference type="Pfam" id="PF12156">
    <property type="entry name" value="ATPase-cat_bd"/>
    <property type="match status" value="1"/>
</dbReference>
<dbReference type="InterPro" id="IPR021993">
    <property type="entry name" value="ATPase-cat-bd"/>
</dbReference>
<organism evidence="2 3">
    <name type="scientific">Sapientia aquatica</name>
    <dbReference type="NCBI Taxonomy" id="1549640"/>
    <lineage>
        <taxon>Bacteria</taxon>
        <taxon>Pseudomonadati</taxon>
        <taxon>Pseudomonadota</taxon>
        <taxon>Betaproteobacteria</taxon>
        <taxon>Burkholderiales</taxon>
        <taxon>Oxalobacteraceae</taxon>
        <taxon>Sapientia</taxon>
    </lineage>
</organism>
<keyword evidence="3" id="KW-1185">Reference proteome</keyword>
<reference evidence="2 3" key="1">
    <citation type="submission" date="2019-03" db="EMBL/GenBank/DDBJ databases">
        <title>Sapientia aquatica gen. nov., sp. nov., isolated from a crater lake.</title>
        <authorList>
            <person name="Felfoldi T."/>
            <person name="Szabo A."/>
            <person name="Toth E."/>
            <person name="Schumann P."/>
            <person name="Keki Z."/>
            <person name="Marialigeti K."/>
            <person name="Mathe I."/>
        </authorList>
    </citation>
    <scope>NUCLEOTIDE SEQUENCE [LARGE SCALE GENOMIC DNA]</scope>
    <source>
        <strain evidence="2 3">SA-152</strain>
    </source>
</reference>
<proteinExistence type="predicted"/>
<evidence type="ECO:0000313" key="3">
    <source>
        <dbReference type="Proteomes" id="UP000294829"/>
    </source>
</evidence>
<dbReference type="RefSeq" id="WP_133325058.1">
    <property type="nucleotide sequence ID" value="NZ_SMYL01000001.1"/>
</dbReference>
<protein>
    <recommendedName>
        <fullName evidence="1">Putative metal-binding domain-containing protein</fullName>
    </recommendedName>
</protein>
<name>A0A4R5W5S2_9BURK</name>
<feature type="domain" description="Putative metal-binding" evidence="1">
    <location>
        <begin position="20"/>
        <end position="70"/>
    </location>
</feature>
<evidence type="ECO:0000313" key="2">
    <source>
        <dbReference type="EMBL" id="TDK68417.1"/>
    </source>
</evidence>
<comment type="caution">
    <text evidence="2">The sequence shown here is derived from an EMBL/GenBank/DDBJ whole genome shotgun (WGS) entry which is preliminary data.</text>
</comment>
<dbReference type="OrthoDB" id="8778657at2"/>
<evidence type="ECO:0000259" key="1">
    <source>
        <dbReference type="Pfam" id="PF12156"/>
    </source>
</evidence>
<sequence>MGIRQFFNRLQQTTKQESVACYHCGEQVSLRRVVRADFNGASRELCCHGCAAVLMMIETNGLIDVYLSNKSPVKPVS</sequence>
<gene>
    <name evidence="2" type="ORF">E2I14_02420</name>
</gene>
<dbReference type="AlphaFoldDB" id="A0A4R5W5S2"/>
<accession>A0A4R5W5S2</accession>
<dbReference type="EMBL" id="SMYL01000001">
    <property type="protein sequence ID" value="TDK68417.1"/>
    <property type="molecule type" value="Genomic_DNA"/>
</dbReference>